<dbReference type="Proteomes" id="UP000326994">
    <property type="component" value="Unassembled WGS sequence"/>
</dbReference>
<dbReference type="GO" id="GO:0034707">
    <property type="term" value="C:chloride channel complex"/>
    <property type="evidence" value="ECO:0007669"/>
    <property type="project" value="UniProtKB-KW"/>
</dbReference>
<keyword evidence="9" id="KW-0407">Ion channel</keyword>
<evidence type="ECO:0000313" key="14">
    <source>
        <dbReference type="Proteomes" id="UP000326994"/>
    </source>
</evidence>
<organism evidence="13 14">
    <name type="scientific">Patiriisocius marinistellae</name>
    <dbReference type="NCBI Taxonomy" id="2494560"/>
    <lineage>
        <taxon>Bacteria</taxon>
        <taxon>Pseudomonadati</taxon>
        <taxon>Bacteroidota</taxon>
        <taxon>Flavobacteriia</taxon>
        <taxon>Flavobacteriales</taxon>
        <taxon>Flavobacteriaceae</taxon>
        <taxon>Patiriisocius</taxon>
    </lineage>
</organism>
<keyword evidence="6 11" id="KW-0472">Membrane</keyword>
<keyword evidence="3 11" id="KW-0812">Transmembrane</keyword>
<dbReference type="Pfam" id="PF00654">
    <property type="entry name" value="Voltage_CLC"/>
    <property type="match status" value="1"/>
</dbReference>
<accession>A0A5J4FZK8</accession>
<keyword evidence="7" id="KW-0869">Chloride channel</keyword>
<evidence type="ECO:0000256" key="11">
    <source>
        <dbReference type="SAM" id="Phobius"/>
    </source>
</evidence>
<feature type="transmembrane region" description="Helical" evidence="11">
    <location>
        <begin position="327"/>
        <end position="348"/>
    </location>
</feature>
<evidence type="ECO:0000256" key="3">
    <source>
        <dbReference type="ARBA" id="ARBA00022692"/>
    </source>
</evidence>
<protein>
    <submittedName>
        <fullName evidence="13">Chloride channel protein</fullName>
    </submittedName>
</protein>
<dbReference type="PROSITE" id="PS51371">
    <property type="entry name" value="CBS"/>
    <property type="match status" value="1"/>
</dbReference>
<dbReference type="InterPro" id="IPR000644">
    <property type="entry name" value="CBS_dom"/>
</dbReference>
<gene>
    <name evidence="13" type="ORF">ULMS_06590</name>
</gene>
<keyword evidence="8" id="KW-0868">Chloride</keyword>
<evidence type="ECO:0000256" key="1">
    <source>
        <dbReference type="ARBA" id="ARBA00004141"/>
    </source>
</evidence>
<evidence type="ECO:0000313" key="13">
    <source>
        <dbReference type="EMBL" id="GEQ85151.1"/>
    </source>
</evidence>
<evidence type="ECO:0000256" key="10">
    <source>
        <dbReference type="PROSITE-ProRule" id="PRU00703"/>
    </source>
</evidence>
<feature type="transmembrane region" description="Helical" evidence="11">
    <location>
        <begin position="94"/>
        <end position="119"/>
    </location>
</feature>
<keyword evidence="5" id="KW-0406">Ion transport</keyword>
<keyword evidence="4 11" id="KW-1133">Transmembrane helix</keyword>
<feature type="transmembrane region" description="Helical" evidence="11">
    <location>
        <begin position="217"/>
        <end position="244"/>
    </location>
</feature>
<dbReference type="Gene3D" id="1.10.3080.10">
    <property type="entry name" value="Clc chloride channel"/>
    <property type="match status" value="1"/>
</dbReference>
<dbReference type="GO" id="GO:0005254">
    <property type="term" value="F:chloride channel activity"/>
    <property type="evidence" value="ECO:0007669"/>
    <property type="project" value="UniProtKB-KW"/>
</dbReference>
<evidence type="ECO:0000256" key="9">
    <source>
        <dbReference type="ARBA" id="ARBA00023303"/>
    </source>
</evidence>
<evidence type="ECO:0000256" key="7">
    <source>
        <dbReference type="ARBA" id="ARBA00023173"/>
    </source>
</evidence>
<dbReference type="InterPro" id="IPR014743">
    <property type="entry name" value="Cl-channel_core"/>
</dbReference>
<feature type="domain" description="CBS" evidence="12">
    <location>
        <begin position="451"/>
        <end position="510"/>
    </location>
</feature>
<dbReference type="SUPFAM" id="SSF81340">
    <property type="entry name" value="Clc chloride channel"/>
    <property type="match status" value="1"/>
</dbReference>
<feature type="transmembrane region" description="Helical" evidence="11">
    <location>
        <begin position="251"/>
        <end position="268"/>
    </location>
</feature>
<keyword evidence="14" id="KW-1185">Reference proteome</keyword>
<evidence type="ECO:0000256" key="4">
    <source>
        <dbReference type="ARBA" id="ARBA00022989"/>
    </source>
</evidence>
<feature type="transmembrane region" description="Helical" evidence="11">
    <location>
        <begin position="38"/>
        <end position="55"/>
    </location>
</feature>
<dbReference type="EMBL" id="BKCF01000001">
    <property type="protein sequence ID" value="GEQ85151.1"/>
    <property type="molecule type" value="Genomic_DNA"/>
</dbReference>
<name>A0A5J4FZK8_9FLAO</name>
<dbReference type="CDD" id="cd00400">
    <property type="entry name" value="Voltage_gated_ClC"/>
    <property type="match status" value="1"/>
</dbReference>
<dbReference type="PRINTS" id="PR00762">
    <property type="entry name" value="CLCHANNEL"/>
</dbReference>
<reference evidence="13 14" key="1">
    <citation type="submission" date="2019-08" db="EMBL/GenBank/DDBJ databases">
        <title>Ulvibacter marinistellae sp. nov., isolated from a starfish, Patiria pectinifera.</title>
        <authorList>
            <person name="Kawano K."/>
            <person name="Ushijima N."/>
            <person name="Kihara M."/>
            <person name="Itoh H."/>
        </authorList>
    </citation>
    <scope>NUCLEOTIDE SEQUENCE [LARGE SCALE GENOMIC DNA]</scope>
    <source>
        <strain evidence="13 14">KK4</strain>
    </source>
</reference>
<keyword evidence="10" id="KW-0129">CBS domain</keyword>
<dbReference type="AlphaFoldDB" id="A0A5J4FZK8"/>
<keyword evidence="2" id="KW-0813">Transport</keyword>
<dbReference type="PANTHER" id="PTHR43427:SF6">
    <property type="entry name" value="CHLORIDE CHANNEL PROTEIN CLC-E"/>
    <property type="match status" value="1"/>
</dbReference>
<dbReference type="InterPro" id="IPR050368">
    <property type="entry name" value="ClC-type_chloride_channel"/>
</dbReference>
<proteinExistence type="predicted"/>
<feature type="transmembrane region" description="Helical" evidence="11">
    <location>
        <begin position="174"/>
        <end position="197"/>
    </location>
</feature>
<dbReference type="Gene3D" id="3.10.580.10">
    <property type="entry name" value="CBS-domain"/>
    <property type="match status" value="1"/>
</dbReference>
<feature type="transmembrane region" description="Helical" evidence="11">
    <location>
        <begin position="368"/>
        <end position="389"/>
    </location>
</feature>
<evidence type="ECO:0000259" key="12">
    <source>
        <dbReference type="PROSITE" id="PS51371"/>
    </source>
</evidence>
<dbReference type="Pfam" id="PF00571">
    <property type="entry name" value="CBS"/>
    <property type="match status" value="1"/>
</dbReference>
<feature type="transmembrane region" description="Helical" evidence="11">
    <location>
        <begin position="303"/>
        <end position="320"/>
    </location>
</feature>
<dbReference type="PANTHER" id="PTHR43427">
    <property type="entry name" value="CHLORIDE CHANNEL PROTEIN CLC-E"/>
    <property type="match status" value="1"/>
</dbReference>
<evidence type="ECO:0000256" key="5">
    <source>
        <dbReference type="ARBA" id="ARBA00023065"/>
    </source>
</evidence>
<comment type="subcellular location">
    <subcellularLocation>
        <location evidence="1">Membrane</location>
        <topology evidence="1">Multi-pass membrane protein</topology>
    </subcellularLocation>
</comment>
<dbReference type="SUPFAM" id="SSF54631">
    <property type="entry name" value="CBS-domain pair"/>
    <property type="match status" value="1"/>
</dbReference>
<dbReference type="InterPro" id="IPR001807">
    <property type="entry name" value="ClC"/>
</dbReference>
<feature type="transmembrane region" description="Helical" evidence="11">
    <location>
        <begin position="142"/>
        <end position="167"/>
    </location>
</feature>
<sequence>MVLSFIVGLLAGIVTLILKNITFTIHSLLEKGIVFTDYHLYFILPVVGLLLVYLLKKYVFRKELKPSIPSFIKRSIPSLLYSLLRQKGLISFRLIYHPLILAPLTVGFGGSVGLLGPAITSGSALSSNLGSLLRVDKKTRTLLIACATAGAMASMFKSPIAAVVFAIEVFSLDLTFASLLPLLIASISSVLTSYFFLGDEVLFNFTVSEKFYLKDTLFYIILGIGTGLASLYFTKVYFAIYAFFEKLKTKFLRLIIGGLAIGVMLYFIPPLYGEGLSFITNLLEDHTLEAIGATPFDDYIDNIWMVIVLLIGISIFKTIAMTITFTAGGVGGVIIPTMVMGSALGNAIAKMINNIGLGFHVSEANFTLIGMAGLIAGVIHAPLTAIFLIAEITGGYELFIPLMITVAMSFLITKNLLEHNIYTQELAKRGDLLTYNKDKNALLLMNLDRIIETNFIAITPEMKLGEILSEAVAKSNRNIYPVVDAQNKFLGIILLNDLRKIMFDQKLYDKITASDLLENAPAMIFYKKDTMEEIMKKFETSNAWNLPVIYEGEYHGFVSKSKLLTAYRKKLIDFSGA</sequence>
<feature type="transmembrane region" description="Helical" evidence="11">
    <location>
        <begin position="396"/>
        <end position="417"/>
    </location>
</feature>
<evidence type="ECO:0000256" key="6">
    <source>
        <dbReference type="ARBA" id="ARBA00023136"/>
    </source>
</evidence>
<comment type="caution">
    <text evidence="13">The sequence shown here is derived from an EMBL/GenBank/DDBJ whole genome shotgun (WGS) entry which is preliminary data.</text>
</comment>
<dbReference type="InterPro" id="IPR046342">
    <property type="entry name" value="CBS_dom_sf"/>
</dbReference>
<evidence type="ECO:0000256" key="2">
    <source>
        <dbReference type="ARBA" id="ARBA00022448"/>
    </source>
</evidence>
<evidence type="ECO:0000256" key="8">
    <source>
        <dbReference type="ARBA" id="ARBA00023214"/>
    </source>
</evidence>